<dbReference type="InterPro" id="IPR036291">
    <property type="entry name" value="NAD(P)-bd_dom_sf"/>
</dbReference>
<dbReference type="EMBL" id="NCKV01002502">
    <property type="protein sequence ID" value="RWS26751.1"/>
    <property type="molecule type" value="Genomic_DNA"/>
</dbReference>
<dbReference type="SUPFAM" id="SSF51735">
    <property type="entry name" value="NAD(P)-binding Rossmann-fold domains"/>
    <property type="match status" value="1"/>
</dbReference>
<gene>
    <name evidence="1" type="ORF">B4U80_05310</name>
</gene>
<evidence type="ECO:0000313" key="2">
    <source>
        <dbReference type="Proteomes" id="UP000288716"/>
    </source>
</evidence>
<evidence type="ECO:0000313" key="1">
    <source>
        <dbReference type="EMBL" id="RWS26751.1"/>
    </source>
</evidence>
<organism evidence="1 2">
    <name type="scientific">Leptotrombidium deliense</name>
    <dbReference type="NCBI Taxonomy" id="299467"/>
    <lineage>
        <taxon>Eukaryota</taxon>
        <taxon>Metazoa</taxon>
        <taxon>Ecdysozoa</taxon>
        <taxon>Arthropoda</taxon>
        <taxon>Chelicerata</taxon>
        <taxon>Arachnida</taxon>
        <taxon>Acari</taxon>
        <taxon>Acariformes</taxon>
        <taxon>Trombidiformes</taxon>
        <taxon>Prostigmata</taxon>
        <taxon>Anystina</taxon>
        <taxon>Parasitengona</taxon>
        <taxon>Trombiculoidea</taxon>
        <taxon>Trombiculidae</taxon>
        <taxon>Leptotrombidium</taxon>
    </lineage>
</organism>
<protein>
    <submittedName>
        <fullName evidence="1">Putative oxidoreductase-like protein</fullName>
    </submittedName>
</protein>
<name>A0A443SGU8_9ACAR</name>
<comment type="caution">
    <text evidence="1">The sequence shown here is derived from an EMBL/GenBank/DDBJ whole genome shotgun (WGS) entry which is preliminary data.</text>
</comment>
<accession>A0A443SGU8</accession>
<reference evidence="1 2" key="1">
    <citation type="journal article" date="2018" name="Gigascience">
        <title>Genomes of trombidid mites reveal novel predicted allergens and laterally-transferred genes associated with secondary metabolism.</title>
        <authorList>
            <person name="Dong X."/>
            <person name="Chaisiri K."/>
            <person name="Xia D."/>
            <person name="Armstrong S.D."/>
            <person name="Fang Y."/>
            <person name="Donnelly M.J."/>
            <person name="Kadowaki T."/>
            <person name="McGarry J.W."/>
            <person name="Darby A.C."/>
            <person name="Makepeace B.L."/>
        </authorList>
    </citation>
    <scope>NUCLEOTIDE SEQUENCE [LARGE SCALE GENOMIC DNA]</scope>
    <source>
        <strain evidence="1">UoL-UT</strain>
    </source>
</reference>
<keyword evidence="2" id="KW-1185">Reference proteome</keyword>
<dbReference type="OrthoDB" id="5296at2759"/>
<dbReference type="Proteomes" id="UP000288716">
    <property type="component" value="Unassembled WGS sequence"/>
</dbReference>
<sequence>MGGSKAPLSITDSISNMIRTIEKVDESVNGLMLNYDGNVIPW</sequence>
<dbReference type="AlphaFoldDB" id="A0A443SGU8"/>
<dbReference type="VEuPathDB" id="VectorBase:LDEU005292"/>
<proteinExistence type="predicted"/>